<name>A0A1C6SS81_9ACTN</name>
<organism evidence="1 2">
    <name type="scientific">Micromonospora nigra</name>
    <dbReference type="NCBI Taxonomy" id="145857"/>
    <lineage>
        <taxon>Bacteria</taxon>
        <taxon>Bacillati</taxon>
        <taxon>Actinomycetota</taxon>
        <taxon>Actinomycetes</taxon>
        <taxon>Micromonosporales</taxon>
        <taxon>Micromonosporaceae</taxon>
        <taxon>Micromonospora</taxon>
    </lineage>
</organism>
<dbReference type="EMBL" id="FMHT01000003">
    <property type="protein sequence ID" value="SCL32212.1"/>
    <property type="molecule type" value="Genomic_DNA"/>
</dbReference>
<accession>A0A1C6SS81</accession>
<dbReference type="RefSeq" id="WP_091086241.1">
    <property type="nucleotide sequence ID" value="NZ_FMHT01000003.1"/>
</dbReference>
<evidence type="ECO:0000313" key="1">
    <source>
        <dbReference type="EMBL" id="SCL32212.1"/>
    </source>
</evidence>
<dbReference type="AlphaFoldDB" id="A0A1C6SS81"/>
<dbReference type="OrthoDB" id="2990756at2"/>
<sequence>MTETTRPTTTAGELHTGQHFLRRVGAAVVEDVVVRVEHVLPYVAPQDEVPMVALTVTPIGGGLPFLLNWSASAEVRLATDAELAAVHETAARDELHADLAALQALIDSVAPRLRPYGRDVSFNVADGEVERIAAALSQPTRQFGNNGHIGVAWTAPGSDDRGPRLKVEFWGRTAPKPAADDLCADPWHEQPTEPTEACPACGDQPPAAPELADDPDCLACRHATGQHVEDHLGCRVEGCGCPFAQPAKTGE</sequence>
<dbReference type="Proteomes" id="UP000199699">
    <property type="component" value="Unassembled WGS sequence"/>
</dbReference>
<keyword evidence="2" id="KW-1185">Reference proteome</keyword>
<reference evidence="1 2" key="1">
    <citation type="submission" date="2016-06" db="EMBL/GenBank/DDBJ databases">
        <authorList>
            <person name="Kjaerup R.B."/>
            <person name="Dalgaard T.S."/>
            <person name="Juul-Madsen H.R."/>
        </authorList>
    </citation>
    <scope>NUCLEOTIDE SEQUENCE [LARGE SCALE GENOMIC DNA]</scope>
    <source>
        <strain evidence="1 2">DSM 43818</strain>
    </source>
</reference>
<gene>
    <name evidence="1" type="ORF">GA0070616_4408</name>
</gene>
<dbReference type="STRING" id="145857.GA0070616_4408"/>
<protein>
    <submittedName>
        <fullName evidence="1">Uncharacterized protein</fullName>
    </submittedName>
</protein>
<evidence type="ECO:0000313" key="2">
    <source>
        <dbReference type="Proteomes" id="UP000199699"/>
    </source>
</evidence>
<proteinExistence type="predicted"/>